<proteinExistence type="predicted"/>
<evidence type="ECO:0000313" key="2">
    <source>
        <dbReference type="EMBL" id="KAK9783846.1"/>
    </source>
</evidence>
<dbReference type="GO" id="GO:0004497">
    <property type="term" value="F:monooxygenase activity"/>
    <property type="evidence" value="ECO:0007669"/>
    <property type="project" value="UniProtKB-KW"/>
</dbReference>
<feature type="transmembrane region" description="Helical" evidence="1">
    <location>
        <begin position="119"/>
        <end position="138"/>
    </location>
</feature>
<keyword evidence="2" id="KW-0503">Monooxygenase</keyword>
<reference evidence="2 3" key="1">
    <citation type="submission" date="2024-02" db="EMBL/GenBank/DDBJ databases">
        <title>First draft genome assembly of two strains of Seiridium cardinale.</title>
        <authorList>
            <person name="Emiliani G."/>
            <person name="Scali E."/>
        </authorList>
    </citation>
    <scope>NUCLEOTIDE SEQUENCE [LARGE SCALE GENOMIC DNA]</scope>
    <source>
        <strain evidence="2 3">BM-138-000479</strain>
    </source>
</reference>
<organism evidence="2 3">
    <name type="scientific">Seiridium cardinale</name>
    <dbReference type="NCBI Taxonomy" id="138064"/>
    <lineage>
        <taxon>Eukaryota</taxon>
        <taxon>Fungi</taxon>
        <taxon>Dikarya</taxon>
        <taxon>Ascomycota</taxon>
        <taxon>Pezizomycotina</taxon>
        <taxon>Sordariomycetes</taxon>
        <taxon>Xylariomycetidae</taxon>
        <taxon>Amphisphaeriales</taxon>
        <taxon>Sporocadaceae</taxon>
        <taxon>Seiridium</taxon>
    </lineage>
</organism>
<protein>
    <submittedName>
        <fullName evidence="2">Flavin-containing monooxygenase YUCCA3</fullName>
    </submittedName>
</protein>
<evidence type="ECO:0000256" key="1">
    <source>
        <dbReference type="SAM" id="Phobius"/>
    </source>
</evidence>
<keyword evidence="1" id="KW-1133">Transmembrane helix</keyword>
<dbReference type="Proteomes" id="UP001465668">
    <property type="component" value="Unassembled WGS sequence"/>
</dbReference>
<keyword evidence="3" id="KW-1185">Reference proteome</keyword>
<evidence type="ECO:0000313" key="3">
    <source>
        <dbReference type="Proteomes" id="UP001465668"/>
    </source>
</evidence>
<dbReference type="EMBL" id="JARVKM010000001">
    <property type="protein sequence ID" value="KAK9783846.1"/>
    <property type="molecule type" value="Genomic_DNA"/>
</dbReference>
<keyword evidence="1" id="KW-0812">Transmembrane</keyword>
<sequence>MSRIKDLGCAPASSGGSNAEVSQKSLVLSLKRLGVDDTRVHYMDIKSRLASPSWTNSGVSSNRLIHVSQTTLTLNDLAAEVKRPVVRGCVVSPLSPMVATPSGGGSIVPGLNMVKAMRLAFLHIICFYVISVFLLGMVDPHNSADLAFVTIARGGTAVLSIAAVRDILFAGAIDESQASPSLGTKDMLGQSLPIPHQLELGAEVMQLVKYHDATLLDGLITEGKVKIESSPQSIKSLYAGGLILGDGCRLVIVLVTGYDIVRTTVRKIIGDTIADIWDLDDEGELNAVHMAAEWTGRLLVYGGKLGAIPAILENTSFADQDCRLNIQYYTAKAIVGDKFTHA</sequence>
<comment type="caution">
    <text evidence="2">The sequence shown here is derived from an EMBL/GenBank/DDBJ whole genome shotgun (WGS) entry which is preliminary data.</text>
</comment>
<gene>
    <name evidence="2" type="ORF">SCAR479_00405</name>
</gene>
<accession>A0ABR2YAB9</accession>
<name>A0ABR2YAB9_9PEZI</name>
<keyword evidence="1" id="KW-0472">Membrane</keyword>
<keyword evidence="2" id="KW-0560">Oxidoreductase</keyword>